<dbReference type="SUPFAM" id="SSF55681">
    <property type="entry name" value="Class II aaRS and biotin synthetases"/>
    <property type="match status" value="1"/>
</dbReference>
<dbReference type="GO" id="GO:0009249">
    <property type="term" value="P:protein lipoylation"/>
    <property type="evidence" value="ECO:0007669"/>
    <property type="project" value="UniProtKB-ARBA"/>
</dbReference>
<dbReference type="Pfam" id="PF21948">
    <property type="entry name" value="LplA-B_cat"/>
    <property type="match status" value="1"/>
</dbReference>
<dbReference type="GO" id="GO:0016740">
    <property type="term" value="F:transferase activity"/>
    <property type="evidence" value="ECO:0007669"/>
    <property type="project" value="UniProtKB-ARBA"/>
</dbReference>
<dbReference type="CDD" id="cd16443">
    <property type="entry name" value="LplA"/>
    <property type="match status" value="1"/>
</dbReference>
<evidence type="ECO:0000313" key="2">
    <source>
        <dbReference type="EMBL" id="OEF98771.1"/>
    </source>
</evidence>
<organism evidence="2 3">
    <name type="scientific">Desulfuribacillus alkaliarsenatis</name>
    <dbReference type="NCBI Taxonomy" id="766136"/>
    <lineage>
        <taxon>Bacteria</taxon>
        <taxon>Bacillati</taxon>
        <taxon>Bacillota</taxon>
        <taxon>Desulfuribacillia</taxon>
        <taxon>Desulfuribacillales</taxon>
        <taxon>Desulfuribacillaceae</taxon>
        <taxon>Desulfuribacillus</taxon>
    </lineage>
</organism>
<dbReference type="InterPro" id="IPR050664">
    <property type="entry name" value="Octanoyltrans_LipM/LipL"/>
</dbReference>
<feature type="domain" description="BPL/LPL catalytic" evidence="1">
    <location>
        <begin position="34"/>
        <end position="243"/>
    </location>
</feature>
<protein>
    <recommendedName>
        <fullName evidence="1">BPL/LPL catalytic domain-containing protein</fullName>
    </recommendedName>
</protein>
<dbReference type="PANTHER" id="PTHR43679:SF2">
    <property type="entry name" value="OCTANOYL-[GCVH]:PROTEIN N-OCTANOYLTRANSFERASE"/>
    <property type="match status" value="1"/>
</dbReference>
<reference evidence="2 3" key="1">
    <citation type="submission" date="2016-09" db="EMBL/GenBank/DDBJ databases">
        <title>Draft genome sequence for the type strain of Desulfuribacillus alkaliarsenatis AHT28, an obligately anaerobic, sulfidogenic bacterium isolated from Russian soda lake sediments.</title>
        <authorList>
            <person name="Abin C.A."/>
            <person name="Hollibaugh J.T."/>
        </authorList>
    </citation>
    <scope>NUCLEOTIDE SEQUENCE [LARGE SCALE GENOMIC DNA]</scope>
    <source>
        <strain evidence="2 3">AHT28</strain>
    </source>
</reference>
<name>A0A1E5G6H4_9FIRM</name>
<keyword evidence="3" id="KW-1185">Reference proteome</keyword>
<dbReference type="STRING" id="766136.BHF68_01720"/>
<dbReference type="PANTHER" id="PTHR43679">
    <property type="entry name" value="OCTANOYLTRANSFERASE LIPM-RELATED"/>
    <property type="match status" value="1"/>
</dbReference>
<evidence type="ECO:0000313" key="3">
    <source>
        <dbReference type="Proteomes" id="UP000094296"/>
    </source>
</evidence>
<sequence length="269" mass="30659">MSNETWRLIIDDKPQTAAMNMAIDEAMLMAHKKHNLPPTLRLYQWEKPTLSIGYFQRVERDIDMQAADRYNIDLIRRISGGRAVLHNNELTYSIVIAESHPNIPKGVTESYRYLSQGLLKTLELLEIDAELAKNSCNLREHSAACYDTPSWYELLVAGKKLIGSAQVRKQGAILQHGSIPFELDIDLLFSILKFKNELVRERMKQRFKAKATALVDINKKGYNIKDLQSAIVKGFNETIAKDLTDGSLTDKEILLAKYLASTKYVDMKK</sequence>
<gene>
    <name evidence="2" type="ORF">BHF68_01720</name>
</gene>
<dbReference type="Gene3D" id="3.30.930.10">
    <property type="entry name" value="Bira Bifunctional Protein, Domain 2"/>
    <property type="match status" value="1"/>
</dbReference>
<dbReference type="InterPro" id="IPR045864">
    <property type="entry name" value="aa-tRNA-synth_II/BPL/LPL"/>
</dbReference>
<dbReference type="EMBL" id="MIJE01000001">
    <property type="protein sequence ID" value="OEF98771.1"/>
    <property type="molecule type" value="Genomic_DNA"/>
</dbReference>
<comment type="caution">
    <text evidence="2">The sequence shown here is derived from an EMBL/GenBank/DDBJ whole genome shotgun (WGS) entry which is preliminary data.</text>
</comment>
<dbReference type="InterPro" id="IPR004143">
    <property type="entry name" value="BPL_LPL_catalytic"/>
</dbReference>
<dbReference type="AlphaFoldDB" id="A0A1E5G6H4"/>
<dbReference type="GO" id="GO:0140096">
    <property type="term" value="F:catalytic activity, acting on a protein"/>
    <property type="evidence" value="ECO:0007669"/>
    <property type="project" value="UniProtKB-ARBA"/>
</dbReference>
<proteinExistence type="predicted"/>
<dbReference type="Proteomes" id="UP000094296">
    <property type="component" value="Unassembled WGS sequence"/>
</dbReference>
<accession>A0A1E5G6H4</accession>
<dbReference type="PROSITE" id="PS51733">
    <property type="entry name" value="BPL_LPL_CATALYTIC"/>
    <property type="match status" value="1"/>
</dbReference>
<evidence type="ECO:0000259" key="1">
    <source>
        <dbReference type="PROSITE" id="PS51733"/>
    </source>
</evidence>